<dbReference type="Proteomes" id="UP000239210">
    <property type="component" value="Unassembled WGS sequence"/>
</dbReference>
<organism evidence="2 3">
    <name type="scientific">Geodermatophilus tzadiensis</name>
    <dbReference type="NCBI Taxonomy" id="1137988"/>
    <lineage>
        <taxon>Bacteria</taxon>
        <taxon>Bacillati</taxon>
        <taxon>Actinomycetota</taxon>
        <taxon>Actinomycetes</taxon>
        <taxon>Geodermatophilales</taxon>
        <taxon>Geodermatophilaceae</taxon>
        <taxon>Geodermatophilus</taxon>
    </lineage>
</organism>
<keyword evidence="1" id="KW-0812">Transmembrane</keyword>
<evidence type="ECO:0000313" key="3">
    <source>
        <dbReference type="Proteomes" id="UP000239210"/>
    </source>
</evidence>
<name>A0A2T0TZY8_9ACTN</name>
<feature type="transmembrane region" description="Helical" evidence="1">
    <location>
        <begin position="74"/>
        <end position="93"/>
    </location>
</feature>
<keyword evidence="3" id="KW-1185">Reference proteome</keyword>
<evidence type="ECO:0000256" key="1">
    <source>
        <dbReference type="SAM" id="Phobius"/>
    </source>
</evidence>
<keyword evidence="1" id="KW-1133">Transmembrane helix</keyword>
<evidence type="ECO:0000313" key="2">
    <source>
        <dbReference type="EMBL" id="PRY51235.1"/>
    </source>
</evidence>
<gene>
    <name evidence="2" type="ORF">LY71_102300</name>
</gene>
<dbReference type="AlphaFoldDB" id="A0A2T0TZY8"/>
<comment type="caution">
    <text evidence="2">The sequence shown here is derived from an EMBL/GenBank/DDBJ whole genome shotgun (WGS) entry which is preliminary data.</text>
</comment>
<sequence>MGRVTLACAALVALAAGVLLLLDRPWTEVVAGACTVLAVAYAVVFCLGAVSVAGFVAGAGMAGVVLAVPGSLPVALAAALAVAVGCGLAPAWARVEAWQATRTSAGTAAEEAATSASVVPQRLPGLWRTDRVLAAWLVLAFPPALTAAAAAFVTWSAGR</sequence>
<keyword evidence="1" id="KW-0472">Membrane</keyword>
<feature type="transmembrane region" description="Helical" evidence="1">
    <location>
        <begin position="133"/>
        <end position="155"/>
    </location>
</feature>
<reference evidence="2 3" key="1">
    <citation type="submission" date="2018-03" db="EMBL/GenBank/DDBJ databases">
        <title>Genomic Encyclopedia of Archaeal and Bacterial Type Strains, Phase II (KMG-II): from individual species to whole genera.</title>
        <authorList>
            <person name="Goeker M."/>
        </authorList>
    </citation>
    <scope>NUCLEOTIDE SEQUENCE [LARGE SCALE GENOMIC DNA]</scope>
    <source>
        <strain evidence="2 3">DSM 45416</strain>
    </source>
</reference>
<proteinExistence type="predicted"/>
<accession>A0A2T0TZY8</accession>
<protein>
    <submittedName>
        <fullName evidence="2">Uncharacterized protein</fullName>
    </submittedName>
</protein>
<dbReference type="EMBL" id="PVTG01000002">
    <property type="protein sequence ID" value="PRY51235.1"/>
    <property type="molecule type" value="Genomic_DNA"/>
</dbReference>